<feature type="compositionally biased region" description="Polar residues" evidence="3">
    <location>
        <begin position="172"/>
        <end position="182"/>
    </location>
</feature>
<dbReference type="Pfam" id="PF07992">
    <property type="entry name" value="Pyr_redox_2"/>
    <property type="match status" value="1"/>
</dbReference>
<gene>
    <name evidence="6" type="ORF">FB563_7270</name>
</gene>
<evidence type="ECO:0000256" key="3">
    <source>
        <dbReference type="SAM" id="MobiDB-lite"/>
    </source>
</evidence>
<evidence type="ECO:0000259" key="4">
    <source>
        <dbReference type="Pfam" id="PF00890"/>
    </source>
</evidence>
<proteinExistence type="predicted"/>
<dbReference type="PANTHER" id="PTHR42949">
    <property type="entry name" value="ANAEROBIC GLYCEROL-3-PHOSPHATE DEHYDROGENASE SUBUNIT B"/>
    <property type="match status" value="1"/>
</dbReference>
<evidence type="ECO:0000313" key="6">
    <source>
        <dbReference type="EMBL" id="TQK80100.1"/>
    </source>
</evidence>
<dbReference type="EMBL" id="VFNX01000003">
    <property type="protein sequence ID" value="TQK80100.1"/>
    <property type="molecule type" value="Genomic_DNA"/>
</dbReference>
<dbReference type="STRING" id="164348.BFF78_05800"/>
<dbReference type="InterPro" id="IPR051691">
    <property type="entry name" value="Metab_Enz_Cyan_OpOx_G3PDH"/>
</dbReference>
<dbReference type="SUPFAM" id="SSF51905">
    <property type="entry name" value="FAD/NAD(P)-binding domain"/>
    <property type="match status" value="1"/>
</dbReference>
<dbReference type="InterPro" id="IPR023753">
    <property type="entry name" value="FAD/NAD-binding_dom"/>
</dbReference>
<sequence>MTTPRRVDVLVVGAGPAGLAAAARLAVSGVGRVEVLEREAEAGGVPRHCAHGGFGAWTRPLTGPAYARLLTEAADRAGAVIRTGVTVLDWAWAAAPEAGNDQDAAADRGPGAGGSFTDRGRAEEFPAAPAATGRTVGASAAGTGPVGPASPADRAGAGRGPVSGAVGPSIGTPLTTVGPSIGTPLTTVGPRIGTLLTAVGPGGPEVIEARAVVLATGARERPRTARLVPGTRPAGVYTTGELQQAVHLFGQRVGTRAVVVGSEDVSYAAADTVRAAGAEVVALVTEHPCAQTGRVRARSARLLDRVPLLTYTTVTELLGHGRLSGVRVRHRDGRTAVLACDTVVFTGDFLPDHELARRGALALDPGTRGPAVDGALRTSRPGVFAAGNVLHAVERAGTAAAEGNGVAGTVLDFLAGAPWPDPAVPLAVEAPLRWIAPNRVVPADPPTRYVLRTSTPLTRPVLRVHQDGRLLHRERPTLGTALPNRTLTLTAGWTGRVDPKGGEVRVSAG</sequence>
<keyword evidence="7" id="KW-1185">Reference proteome</keyword>
<keyword evidence="2" id="KW-0560">Oxidoreductase</keyword>
<reference evidence="6 7" key="1">
    <citation type="submission" date="2019-06" db="EMBL/GenBank/DDBJ databases">
        <title>Sequencing the genomes of 1000 actinobacteria strains.</title>
        <authorList>
            <person name="Klenk H.-P."/>
        </authorList>
    </citation>
    <scope>NUCLEOTIDE SEQUENCE [LARGE SCALE GENOMIC DNA]</scope>
    <source>
        <strain evidence="6 7">DSM 41929</strain>
    </source>
</reference>
<comment type="caution">
    <text evidence="6">The sequence shown here is derived from an EMBL/GenBank/DDBJ whole genome shotgun (WGS) entry which is preliminary data.</text>
</comment>
<dbReference type="InterPro" id="IPR036188">
    <property type="entry name" value="FAD/NAD-bd_sf"/>
</dbReference>
<dbReference type="PRINTS" id="PR00368">
    <property type="entry name" value="FADPNR"/>
</dbReference>
<evidence type="ECO:0000256" key="1">
    <source>
        <dbReference type="ARBA" id="ARBA00022630"/>
    </source>
</evidence>
<dbReference type="Gene3D" id="3.50.50.60">
    <property type="entry name" value="FAD/NAD(P)-binding domain"/>
    <property type="match status" value="3"/>
</dbReference>
<feature type="domain" description="FAD/NAD(P)-binding" evidence="5">
    <location>
        <begin position="204"/>
        <end position="403"/>
    </location>
</feature>
<evidence type="ECO:0000256" key="2">
    <source>
        <dbReference type="ARBA" id="ARBA00023002"/>
    </source>
</evidence>
<protein>
    <submittedName>
        <fullName evidence="6">FAD binding domain-containing protein</fullName>
    </submittedName>
</protein>
<organism evidence="6 7">
    <name type="scientific">Streptomyces puniciscabiei</name>
    <dbReference type="NCBI Taxonomy" id="164348"/>
    <lineage>
        <taxon>Bacteria</taxon>
        <taxon>Bacillati</taxon>
        <taxon>Actinomycetota</taxon>
        <taxon>Actinomycetes</taxon>
        <taxon>Kitasatosporales</taxon>
        <taxon>Streptomycetaceae</taxon>
        <taxon>Streptomyces</taxon>
    </lineage>
</organism>
<dbReference type="RefSeq" id="WP_411573202.1">
    <property type="nucleotide sequence ID" value="NZ_JBPJFI010000002.1"/>
</dbReference>
<dbReference type="Proteomes" id="UP000318103">
    <property type="component" value="Unassembled WGS sequence"/>
</dbReference>
<feature type="region of interest" description="Disordered" evidence="3">
    <location>
        <begin position="99"/>
        <end position="182"/>
    </location>
</feature>
<dbReference type="AlphaFoldDB" id="A0A542SZQ9"/>
<name>A0A542SZQ9_9ACTN</name>
<evidence type="ECO:0000259" key="5">
    <source>
        <dbReference type="Pfam" id="PF07992"/>
    </source>
</evidence>
<dbReference type="Pfam" id="PF00890">
    <property type="entry name" value="FAD_binding_2"/>
    <property type="match status" value="1"/>
</dbReference>
<dbReference type="InterPro" id="IPR003953">
    <property type="entry name" value="FAD-dep_OxRdtase_2_FAD-bd"/>
</dbReference>
<accession>A0A542SZQ9</accession>
<keyword evidence="1" id="KW-0285">Flavoprotein</keyword>
<dbReference type="PANTHER" id="PTHR42949:SF3">
    <property type="entry name" value="ANAEROBIC GLYCEROL-3-PHOSPHATE DEHYDROGENASE SUBUNIT B"/>
    <property type="match status" value="1"/>
</dbReference>
<dbReference type="GO" id="GO:0016491">
    <property type="term" value="F:oxidoreductase activity"/>
    <property type="evidence" value="ECO:0007669"/>
    <property type="project" value="UniProtKB-KW"/>
</dbReference>
<feature type="domain" description="FAD-dependent oxidoreductase 2 FAD-binding" evidence="4">
    <location>
        <begin position="8"/>
        <end position="61"/>
    </location>
</feature>
<evidence type="ECO:0000313" key="7">
    <source>
        <dbReference type="Proteomes" id="UP000318103"/>
    </source>
</evidence>